<dbReference type="EMBL" id="QJNS01000271">
    <property type="protein sequence ID" value="RYO80924.1"/>
    <property type="molecule type" value="Genomic_DNA"/>
</dbReference>
<dbReference type="Gene3D" id="3.40.50.1820">
    <property type="entry name" value="alpha/beta hydrolase"/>
    <property type="match status" value="1"/>
</dbReference>
<dbReference type="SUPFAM" id="SSF53474">
    <property type="entry name" value="alpha/beta-Hydrolases"/>
    <property type="match status" value="1"/>
</dbReference>
<dbReference type="PANTHER" id="PTHR10655">
    <property type="entry name" value="LYSOPHOSPHOLIPASE-RELATED"/>
    <property type="match status" value="1"/>
</dbReference>
<dbReference type="InterPro" id="IPR029058">
    <property type="entry name" value="AB_hydrolase_fold"/>
</dbReference>
<name>A0ABY0H0A2_9PEZI</name>
<organism evidence="3 4">
    <name type="scientific">Monosporascus cannonballus</name>
    <dbReference type="NCBI Taxonomy" id="155416"/>
    <lineage>
        <taxon>Eukaryota</taxon>
        <taxon>Fungi</taxon>
        <taxon>Dikarya</taxon>
        <taxon>Ascomycota</taxon>
        <taxon>Pezizomycotina</taxon>
        <taxon>Sordariomycetes</taxon>
        <taxon>Xylariomycetidae</taxon>
        <taxon>Xylariales</taxon>
        <taxon>Xylariales incertae sedis</taxon>
        <taxon>Monosporascus</taxon>
    </lineage>
</organism>
<evidence type="ECO:0000259" key="2">
    <source>
        <dbReference type="Pfam" id="PF02230"/>
    </source>
</evidence>
<dbReference type="Pfam" id="PF02230">
    <property type="entry name" value="Abhydrolase_2"/>
    <property type="match status" value="1"/>
</dbReference>
<keyword evidence="4" id="KW-1185">Reference proteome</keyword>
<sequence>MDSELSPPHPTKTGQFGPLHVIQPPAEHSQTAVMLHGLGSTGEEFAKELFASNLSNGSSLRDEFPGCRWVFPSSKELWSSTFQEDMPAWFEAPSLTDTTAGQDLQAPGIRDSVAYLCGILNDEISLVGGRPERVVLGGISQGGAIAMWTLLCHPQARAQGLCAFVGASTWLPFAVDIEAILSKRPTGASPVQTTAGDLRDFVEEMVAPLRDGLHQTDSAYPLLRTPVFMGHGLDDAYVDIELGREAASILSSIGFSVEWKGYSGAEQEGHWLKIPEELDDIRAFLAGAMTKGK</sequence>
<evidence type="ECO:0000313" key="3">
    <source>
        <dbReference type="EMBL" id="RYO80924.1"/>
    </source>
</evidence>
<reference evidence="3 4" key="1">
    <citation type="submission" date="2018-06" db="EMBL/GenBank/DDBJ databases">
        <title>Complete Genomes of Monosporascus.</title>
        <authorList>
            <person name="Robinson A.J."/>
            <person name="Natvig D.O."/>
        </authorList>
    </citation>
    <scope>NUCLEOTIDE SEQUENCE [LARGE SCALE GENOMIC DNA]</scope>
    <source>
        <strain evidence="3 4">CBS 609.92</strain>
    </source>
</reference>
<comment type="similarity">
    <text evidence="1">Belongs to the AB hydrolase superfamily. AB hydrolase 2 family.</text>
</comment>
<evidence type="ECO:0000256" key="1">
    <source>
        <dbReference type="ARBA" id="ARBA00006499"/>
    </source>
</evidence>
<feature type="domain" description="Phospholipase/carboxylesterase/thioesterase" evidence="2">
    <location>
        <begin position="20"/>
        <end position="167"/>
    </location>
</feature>
<dbReference type="PANTHER" id="PTHR10655:SF63">
    <property type="entry name" value="PHOSPHOLIPASE_CARBOXYLESTERASE_THIOESTERASE DOMAIN-CONTAINING PROTEIN"/>
    <property type="match status" value="1"/>
</dbReference>
<dbReference type="Proteomes" id="UP000294003">
    <property type="component" value="Unassembled WGS sequence"/>
</dbReference>
<dbReference type="InterPro" id="IPR003140">
    <property type="entry name" value="PLipase/COase/thioEstase"/>
</dbReference>
<evidence type="ECO:0000313" key="4">
    <source>
        <dbReference type="Proteomes" id="UP000294003"/>
    </source>
</evidence>
<proteinExistence type="inferred from homology"/>
<dbReference type="InterPro" id="IPR050565">
    <property type="entry name" value="LYPA1-2/EST-like"/>
</dbReference>
<gene>
    <name evidence="3" type="ORF">DL762_007395</name>
</gene>
<protein>
    <recommendedName>
        <fullName evidence="2">Phospholipase/carboxylesterase/thioesterase domain-containing protein</fullName>
    </recommendedName>
</protein>
<accession>A0ABY0H0A2</accession>
<comment type="caution">
    <text evidence="3">The sequence shown here is derived from an EMBL/GenBank/DDBJ whole genome shotgun (WGS) entry which is preliminary data.</text>
</comment>